<name>K5VM54_PHACS</name>
<dbReference type="EMBL" id="JH930475">
    <property type="protein sequence ID" value="EKM52523.1"/>
    <property type="molecule type" value="Genomic_DNA"/>
</dbReference>
<evidence type="ECO:0000256" key="1">
    <source>
        <dbReference type="SAM" id="MobiDB-lite"/>
    </source>
</evidence>
<dbReference type="GeneID" id="18908790"/>
<dbReference type="KEGG" id="pco:PHACADRAFT_149241"/>
<dbReference type="AlphaFoldDB" id="K5VM54"/>
<sequence>MCIDGNSGPLSVRYITAQLDALYKNAAECAPHAAHHDYKSAEYESTRYIRALREFHYLTRRATNNLHEADLFFSAKFAQPEINFLCNHVVFLRLKLESGHFNSAYKEALRLGARADHSKNVSLTALELVYAIPLLRSNISGRDEKIGNVGARHLVQMLIFGLEQAKYVSLTPNSNNITDDQKEALLWYFEHYLRFLQTSGNHVMFDLPDFDDTRYRPRIDYSLIRTHAADDLRKAIVHDIKILDKVDPALISQFYNMHWQNACGKRNGPAWGKLDLCLASICSDWINGLTLENVHFFINFHSPTVEPLCNQEVILKFNIKELGFFEKSGIDETVSPKVDLSDRQWKFAFIVKCVKAEGLGVVTLDLDTARFSRFDSYFGTSEPDETTKHYIDLMIHFFSRDYLDIVARFNLHIILGLPLAPDSFGRDYAAEWTETEENEGDHFARKHTHAMMWSERIQNTAIYSGCQEVVALSEETINRLLRRRLETVREWHISNLFSINILDLKVRLLTSGKAIIYIQANGAIAVRKREKSLKWWTRLFWQRPQKTDQLENVDFEAVTLAYEVDISKVPHDFLMVEVDTVVKDYYESWHHNFCHWMWSHHRHTHSETTTVEKDAVHLMHFTLNYKSARYVEELSNVTDLGTDDDSLEKLNTIRQYIPEYLAALTHYGHNILHTVPINKAPIATEPLDLFAFTDVDYRILTKKEINIDTCLNFETLETEIPLVIIYGVTGGAKLPTFHGQWAAGWQAVGREAVGTLGLSREVFLQRYILDELKTINAMTTIVPLNVDVVDDVWHVDLTTWAQHPTRSKSKVGCQWKPIDVSSLDFLEYEWKYRDEWNHEHEGHQDDSGNGEYYLHCNTKNTLIVPTIYDPKGLEFDLRGETSVRVGGKHEGKPWSRSTVGTWGAKINLDTSSGGLKIAVDRIPVSVKPAVETSTESYTYDPSTVHYNNLVLKNDALDALIIKELRLLLEASWQYCVMGIQAISLRAPVITRAGDFICELDLDKDMVRPPMLEVAEWVKYRTRWYSEWIENGKLVAWGYGQVRGEYTVDKDGKVDTTPLDQRGPPKSNGVPNGLTPPQSKAAAAPAPSAPPKPVEPKAATAPTGTPAPPPASTPAPAATSAPVPAPTA</sequence>
<evidence type="ECO:0000313" key="3">
    <source>
        <dbReference type="Proteomes" id="UP000008370"/>
    </source>
</evidence>
<dbReference type="InParanoid" id="K5VM54"/>
<keyword evidence="3" id="KW-1185">Reference proteome</keyword>
<evidence type="ECO:0000313" key="2">
    <source>
        <dbReference type="EMBL" id="EKM52523.1"/>
    </source>
</evidence>
<gene>
    <name evidence="2" type="ORF">PHACADRAFT_149241</name>
</gene>
<dbReference type="HOGENOM" id="CLU_005808_0_0_1"/>
<dbReference type="RefSeq" id="XP_007398866.1">
    <property type="nucleotide sequence ID" value="XM_007398804.1"/>
</dbReference>
<accession>K5VM54</accession>
<reference evidence="2 3" key="1">
    <citation type="journal article" date="2012" name="BMC Genomics">
        <title>Comparative genomics of the white-rot fungi, Phanerochaete carnosa and P. chrysosporium, to elucidate the genetic basis of the distinct wood types they colonize.</title>
        <authorList>
            <person name="Suzuki H."/>
            <person name="MacDonald J."/>
            <person name="Syed K."/>
            <person name="Salamov A."/>
            <person name="Hori C."/>
            <person name="Aerts A."/>
            <person name="Henrissat B."/>
            <person name="Wiebenga A."/>
            <person name="vanKuyk P.A."/>
            <person name="Barry K."/>
            <person name="Lindquist E."/>
            <person name="LaButti K."/>
            <person name="Lapidus A."/>
            <person name="Lucas S."/>
            <person name="Coutinho P."/>
            <person name="Gong Y."/>
            <person name="Samejima M."/>
            <person name="Mahadevan R."/>
            <person name="Abou-Zaid M."/>
            <person name="de Vries R.P."/>
            <person name="Igarashi K."/>
            <person name="Yadav J.S."/>
            <person name="Grigoriev I.V."/>
            <person name="Master E.R."/>
        </authorList>
    </citation>
    <scope>NUCLEOTIDE SEQUENCE [LARGE SCALE GENOMIC DNA]</scope>
    <source>
        <strain evidence="2 3">HHB-10118-sp</strain>
    </source>
</reference>
<organism evidence="2 3">
    <name type="scientific">Phanerochaete carnosa (strain HHB-10118-sp)</name>
    <name type="common">White-rot fungus</name>
    <name type="synonym">Peniophora carnosa</name>
    <dbReference type="NCBI Taxonomy" id="650164"/>
    <lineage>
        <taxon>Eukaryota</taxon>
        <taxon>Fungi</taxon>
        <taxon>Dikarya</taxon>
        <taxon>Basidiomycota</taxon>
        <taxon>Agaricomycotina</taxon>
        <taxon>Agaricomycetes</taxon>
        <taxon>Polyporales</taxon>
        <taxon>Phanerochaetaceae</taxon>
        <taxon>Phanerochaete</taxon>
    </lineage>
</organism>
<proteinExistence type="predicted"/>
<feature type="compositionally biased region" description="Low complexity" evidence="1">
    <location>
        <begin position="1074"/>
        <end position="1085"/>
    </location>
</feature>
<dbReference type="Proteomes" id="UP000008370">
    <property type="component" value="Unassembled WGS sequence"/>
</dbReference>
<protein>
    <submittedName>
        <fullName evidence="2">Uncharacterized protein</fullName>
    </submittedName>
</protein>
<dbReference type="OrthoDB" id="5429442at2759"/>
<feature type="region of interest" description="Disordered" evidence="1">
    <location>
        <begin position="1049"/>
        <end position="1127"/>
    </location>
</feature>